<feature type="signal peptide" evidence="1">
    <location>
        <begin position="1"/>
        <end position="22"/>
    </location>
</feature>
<dbReference type="Proteomes" id="UP000555103">
    <property type="component" value="Unassembled WGS sequence"/>
</dbReference>
<dbReference type="AlphaFoldDB" id="A0A840D041"/>
<dbReference type="InterPro" id="IPR011467">
    <property type="entry name" value="DUF1573"/>
</dbReference>
<dbReference type="PANTHER" id="PTHR37833:SF1">
    <property type="entry name" value="SIGNAL PEPTIDE PROTEIN"/>
    <property type="match status" value="1"/>
</dbReference>
<evidence type="ECO:0000256" key="1">
    <source>
        <dbReference type="SAM" id="SignalP"/>
    </source>
</evidence>
<evidence type="ECO:0000313" key="3">
    <source>
        <dbReference type="Proteomes" id="UP000555103"/>
    </source>
</evidence>
<organism evidence="2 3">
    <name type="scientific">Dysgonomonas hofstadii</name>
    <dbReference type="NCBI Taxonomy" id="637886"/>
    <lineage>
        <taxon>Bacteria</taxon>
        <taxon>Pseudomonadati</taxon>
        <taxon>Bacteroidota</taxon>
        <taxon>Bacteroidia</taxon>
        <taxon>Bacteroidales</taxon>
        <taxon>Dysgonomonadaceae</taxon>
        <taxon>Dysgonomonas</taxon>
    </lineage>
</organism>
<feature type="chain" id="PRO_5032465211" description="DUF1573 domain-containing protein" evidence="1">
    <location>
        <begin position="23"/>
        <end position="244"/>
    </location>
</feature>
<comment type="caution">
    <text evidence="2">The sequence shown here is derived from an EMBL/GenBank/DDBJ whole genome shotgun (WGS) entry which is preliminary data.</text>
</comment>
<dbReference type="Pfam" id="PF07610">
    <property type="entry name" value="DUF1573"/>
    <property type="match status" value="1"/>
</dbReference>
<dbReference type="InterPro" id="IPR013783">
    <property type="entry name" value="Ig-like_fold"/>
</dbReference>
<dbReference type="PANTHER" id="PTHR37833">
    <property type="entry name" value="LIPOPROTEIN-RELATED"/>
    <property type="match status" value="1"/>
</dbReference>
<gene>
    <name evidence="2" type="ORF">GGR21_004227</name>
</gene>
<dbReference type="RefSeq" id="WP_183309083.1">
    <property type="nucleotide sequence ID" value="NZ_JACIEP010000028.1"/>
</dbReference>
<accession>A0A840D041</accession>
<proteinExistence type="predicted"/>
<reference evidence="2 3" key="1">
    <citation type="submission" date="2020-08" db="EMBL/GenBank/DDBJ databases">
        <title>Genomic Encyclopedia of Type Strains, Phase IV (KMG-IV): sequencing the most valuable type-strain genomes for metagenomic binning, comparative biology and taxonomic classification.</title>
        <authorList>
            <person name="Goeker M."/>
        </authorList>
    </citation>
    <scope>NUCLEOTIDE SEQUENCE [LARGE SCALE GENOMIC DNA]</scope>
    <source>
        <strain evidence="2 3">DSM 104969</strain>
    </source>
</reference>
<evidence type="ECO:0000313" key="2">
    <source>
        <dbReference type="EMBL" id="MBB4038295.1"/>
    </source>
</evidence>
<keyword evidence="3" id="KW-1185">Reference proteome</keyword>
<name>A0A840D041_9BACT</name>
<dbReference type="EMBL" id="JACIEP010000028">
    <property type="protein sequence ID" value="MBB4038295.1"/>
    <property type="molecule type" value="Genomic_DNA"/>
</dbReference>
<keyword evidence="1" id="KW-0732">Signal</keyword>
<sequence length="244" mass="27405">MKKYYFLFLVLGFISINLYSQTASSTLSFEERTHDFGKIEEKDGRVSHTFNFKNTGSQPVVINNIVTGCGCVSNEYSKEPIQPGATGKIVISYNPAYRPGNFSREITIFSNNGDYVNWVTIKGEVIPFEHPVEEDYPYAFGDGLYLSLKTLAFGRIPVGATNEIELRYANDTNKPMTLKFVIDGNYPNISFINPALLKSKERGKVIVRYTMPESNNKEISVNIYPVVNGKKLQQPLTLKVTGSK</sequence>
<protein>
    <recommendedName>
        <fullName evidence="4">DUF1573 domain-containing protein</fullName>
    </recommendedName>
</protein>
<dbReference type="Gene3D" id="2.60.40.10">
    <property type="entry name" value="Immunoglobulins"/>
    <property type="match status" value="1"/>
</dbReference>
<evidence type="ECO:0008006" key="4">
    <source>
        <dbReference type="Google" id="ProtNLM"/>
    </source>
</evidence>